<evidence type="ECO:0000313" key="14">
    <source>
        <dbReference type="EnsemblMetazoa" id="XP_038077404.1"/>
    </source>
</evidence>
<dbReference type="PANTHER" id="PTHR28570:SF3">
    <property type="entry name" value="ASPARTYL AMINOPEPTIDASE"/>
    <property type="match status" value="1"/>
</dbReference>
<evidence type="ECO:0000256" key="4">
    <source>
        <dbReference type="ARBA" id="ARBA00011395"/>
    </source>
</evidence>
<evidence type="ECO:0000256" key="6">
    <source>
        <dbReference type="ARBA" id="ARBA00015118"/>
    </source>
</evidence>
<dbReference type="EC" id="3.4.11.21" evidence="5"/>
<protein>
    <recommendedName>
        <fullName evidence="6">Aspartyl aminopeptidase</fullName>
        <ecNumber evidence="5">3.4.11.21</ecNumber>
    </recommendedName>
</protein>
<name>A0A914BMQ7_PATMI</name>
<comment type="catalytic activity">
    <reaction evidence="1">
        <text>Release of an N-terminal aspartate or glutamate from a peptide, with a preference for aspartate.</text>
        <dbReference type="EC" id="3.4.11.21"/>
    </reaction>
</comment>
<evidence type="ECO:0000256" key="3">
    <source>
        <dbReference type="ARBA" id="ARBA00008290"/>
    </source>
</evidence>
<dbReference type="Gene3D" id="3.40.630.10">
    <property type="entry name" value="Zn peptidases"/>
    <property type="match status" value="1"/>
</dbReference>
<keyword evidence="8" id="KW-0645">Protease</keyword>
<comment type="similarity">
    <text evidence="3">Belongs to the peptidase M18 family.</text>
</comment>
<dbReference type="AlphaFoldDB" id="A0A914BMQ7"/>
<sequence length="852" mass="93332">MENADSVHDANWIGTLPMGTSSNMSNAQIVSNDHSATEHRPRLLPRKNSLDQRLPYRRSRQQTASNHSKPSVKGKKHCQRKFVQRWLRQFPWLRYEMGVMFCAYCKDTYYLTSCMYLGLFIRGTSTFRKDYVIAHDRSKKHLESIKIMKAMPNGYSDTQTSGSSSIGAELGTLPGISSSPPPSSSSPPSSPSPPASSTTTGVHVVIKEEPEEVPCNSAVQESFTLTSMVMDNTHPVQVNPVALDPSFHCAHEKVTTRLVAADNSSQQVPLPMDPSSLDEVESIGITPFTAVNSQVYSPTVNSSGLIPCIRVNGSVIPDPGNQANYMYGQAVRNSSGLDVYNTFASSSVVATNKVTNSTLQVQPQWPPLTHPSTTTAVTLSEIHDPVSSGQAATQAAAQELITFINKAPSPFHVVNECRKRLLAAGFTELKEKEPWNVKPLDKCFVTRNQSTIMAFAVGGHYKPGNGFSMIGAHTDSPCLKVKPGSKKVKSGYLGVGVECYGGGIWNSWFDRDLTVAGRVLVQEDSRVRHRLVFIQRPILRVPNLCIHLNRSVNDNFGPNKETEIVPVLATSVRQQIEAPVPEEQQDSCEASSKHHPILINLLCKDLSVSPEQILDFELCLTDTQPATIGGALNEFVFAPRLDNQMNCFTSLKALIDSCSTKDSLENDPNIRMMLLYDHEEVGSSSAHGANSSLTEWIMRRLSAGGSPTAFEESVPKSFMMSADQAHAVHPNYSDKHEDNHKVALHKGPVVKYNSYQRYATNAVTASIVKLIAKKVSVELQDVVVRNDSPCGSTIGPILSSKLGLRTLDIGSPQLSMHSIREMCCTSGVKQCCTLYQGFYETFPAIDAVVDVD</sequence>
<accession>A0A914BMQ7</accession>
<evidence type="ECO:0000256" key="5">
    <source>
        <dbReference type="ARBA" id="ARBA00011965"/>
    </source>
</evidence>
<dbReference type="Gene3D" id="2.30.250.10">
    <property type="entry name" value="Aminopeptidase i, Domain 2"/>
    <property type="match status" value="1"/>
</dbReference>
<dbReference type="OrthoDB" id="9880441at2759"/>
<keyword evidence="11" id="KW-0862">Zinc</keyword>
<dbReference type="GO" id="GO:0006508">
    <property type="term" value="P:proteolysis"/>
    <property type="evidence" value="ECO:0007669"/>
    <property type="project" value="UniProtKB-KW"/>
</dbReference>
<dbReference type="SUPFAM" id="SSF101821">
    <property type="entry name" value="Aminopeptidase/glucanase lid domain"/>
    <property type="match status" value="1"/>
</dbReference>
<dbReference type="RefSeq" id="XP_038077403.1">
    <property type="nucleotide sequence ID" value="XM_038221475.1"/>
</dbReference>
<dbReference type="GO" id="GO:0004177">
    <property type="term" value="F:aminopeptidase activity"/>
    <property type="evidence" value="ECO:0007669"/>
    <property type="project" value="UniProtKB-KW"/>
</dbReference>
<dbReference type="EnsemblMetazoa" id="XM_038221475.1">
    <property type="protein sequence ID" value="XP_038077403.1"/>
    <property type="gene ID" value="LOC119745251"/>
</dbReference>
<dbReference type="RefSeq" id="XP_038077404.1">
    <property type="nucleotide sequence ID" value="XM_038221476.1"/>
</dbReference>
<dbReference type="PANTHER" id="PTHR28570">
    <property type="entry name" value="ASPARTYL AMINOPEPTIDASE"/>
    <property type="match status" value="1"/>
</dbReference>
<evidence type="ECO:0000256" key="11">
    <source>
        <dbReference type="ARBA" id="ARBA00022833"/>
    </source>
</evidence>
<evidence type="ECO:0000256" key="1">
    <source>
        <dbReference type="ARBA" id="ARBA00001335"/>
    </source>
</evidence>
<feature type="region of interest" description="Disordered" evidence="13">
    <location>
        <begin position="32"/>
        <end position="76"/>
    </location>
</feature>
<dbReference type="EnsemblMetazoa" id="XM_038221476.1">
    <property type="protein sequence ID" value="XP_038077404.1"/>
    <property type="gene ID" value="LOC119745251"/>
</dbReference>
<dbReference type="InterPro" id="IPR023358">
    <property type="entry name" value="Peptidase_M18_dom2"/>
</dbReference>
<evidence type="ECO:0000256" key="2">
    <source>
        <dbReference type="ARBA" id="ARBA00001947"/>
    </source>
</evidence>
<evidence type="ECO:0000256" key="12">
    <source>
        <dbReference type="ARBA" id="ARBA00023049"/>
    </source>
</evidence>
<dbReference type="GO" id="GO:0008237">
    <property type="term" value="F:metallopeptidase activity"/>
    <property type="evidence" value="ECO:0007669"/>
    <property type="project" value="UniProtKB-KW"/>
</dbReference>
<dbReference type="GeneID" id="119745251"/>
<keyword evidence="10" id="KW-0378">Hydrolase</keyword>
<feature type="region of interest" description="Disordered" evidence="13">
    <location>
        <begin position="153"/>
        <end position="201"/>
    </location>
</feature>
<dbReference type="PRINTS" id="PR00932">
    <property type="entry name" value="AMINO1PTASE"/>
</dbReference>
<dbReference type="GO" id="GO:0005737">
    <property type="term" value="C:cytoplasm"/>
    <property type="evidence" value="ECO:0007669"/>
    <property type="project" value="UniProtKB-ARBA"/>
</dbReference>
<evidence type="ECO:0000256" key="9">
    <source>
        <dbReference type="ARBA" id="ARBA00022723"/>
    </source>
</evidence>
<comment type="cofactor">
    <cofactor evidence="2">
        <name>Zn(2+)</name>
        <dbReference type="ChEBI" id="CHEBI:29105"/>
    </cofactor>
</comment>
<reference evidence="14" key="1">
    <citation type="submission" date="2022-11" db="UniProtKB">
        <authorList>
            <consortium name="EnsemblMetazoa"/>
        </authorList>
    </citation>
    <scope>IDENTIFICATION</scope>
</reference>
<evidence type="ECO:0000256" key="7">
    <source>
        <dbReference type="ARBA" id="ARBA00022438"/>
    </source>
</evidence>
<proteinExistence type="inferred from homology"/>
<dbReference type="CDD" id="cd05658">
    <property type="entry name" value="M18_DAP"/>
    <property type="match status" value="1"/>
</dbReference>
<dbReference type="SUPFAM" id="SSF53187">
    <property type="entry name" value="Zn-dependent exopeptidases"/>
    <property type="match status" value="1"/>
</dbReference>
<keyword evidence="15" id="KW-1185">Reference proteome</keyword>
<dbReference type="Pfam" id="PF02127">
    <property type="entry name" value="Peptidase_M18"/>
    <property type="match status" value="1"/>
</dbReference>
<evidence type="ECO:0000256" key="13">
    <source>
        <dbReference type="SAM" id="MobiDB-lite"/>
    </source>
</evidence>
<keyword evidence="9" id="KW-0479">Metal-binding</keyword>
<dbReference type="CTD" id="23549"/>
<keyword evidence="12" id="KW-0482">Metalloprotease</keyword>
<keyword evidence="7" id="KW-0031">Aminopeptidase</keyword>
<dbReference type="GO" id="GO:0008270">
    <property type="term" value="F:zinc ion binding"/>
    <property type="evidence" value="ECO:0007669"/>
    <property type="project" value="InterPro"/>
</dbReference>
<evidence type="ECO:0000313" key="15">
    <source>
        <dbReference type="Proteomes" id="UP000887568"/>
    </source>
</evidence>
<dbReference type="NCBIfam" id="NF002759">
    <property type="entry name" value="PRK02813.1"/>
    <property type="match status" value="1"/>
</dbReference>
<organism evidence="14 15">
    <name type="scientific">Patiria miniata</name>
    <name type="common">Bat star</name>
    <name type="synonym">Asterina miniata</name>
    <dbReference type="NCBI Taxonomy" id="46514"/>
    <lineage>
        <taxon>Eukaryota</taxon>
        <taxon>Metazoa</taxon>
        <taxon>Echinodermata</taxon>
        <taxon>Eleutherozoa</taxon>
        <taxon>Asterozoa</taxon>
        <taxon>Asteroidea</taxon>
        <taxon>Valvatacea</taxon>
        <taxon>Valvatida</taxon>
        <taxon>Asterinidae</taxon>
        <taxon>Patiria</taxon>
    </lineage>
</organism>
<feature type="compositionally biased region" description="Polar residues" evidence="13">
    <location>
        <begin position="155"/>
        <end position="166"/>
    </location>
</feature>
<dbReference type="FunFam" id="2.30.250.10:FF:000001">
    <property type="entry name" value="Aspartyl aminopeptidase 1"/>
    <property type="match status" value="1"/>
</dbReference>
<dbReference type="Proteomes" id="UP000887568">
    <property type="component" value="Unplaced"/>
</dbReference>
<evidence type="ECO:0000256" key="8">
    <source>
        <dbReference type="ARBA" id="ARBA00022670"/>
    </source>
</evidence>
<feature type="compositionally biased region" description="Pro residues" evidence="13">
    <location>
        <begin position="179"/>
        <end position="194"/>
    </location>
</feature>
<dbReference type="InterPro" id="IPR001948">
    <property type="entry name" value="Peptidase_M18"/>
</dbReference>
<evidence type="ECO:0000256" key="10">
    <source>
        <dbReference type="ARBA" id="ARBA00022801"/>
    </source>
</evidence>
<comment type="subunit">
    <text evidence="4">Tetrahedron-shaped homododecamer built from six homodimers.</text>
</comment>